<dbReference type="InterPro" id="IPR013783">
    <property type="entry name" value="Ig-like_fold"/>
</dbReference>
<keyword evidence="2" id="KW-0119">Carbohydrate metabolism</keyword>
<keyword evidence="1" id="KW-0326">Glycosidase</keyword>
<feature type="compositionally biased region" description="Polar residues" evidence="3">
    <location>
        <begin position="608"/>
        <end position="618"/>
    </location>
</feature>
<feature type="transmembrane region" description="Helical" evidence="4">
    <location>
        <begin position="21"/>
        <end position="43"/>
    </location>
</feature>
<feature type="domain" description="Fibronectin type-III" evidence="5">
    <location>
        <begin position="435"/>
        <end position="525"/>
    </location>
</feature>
<organism evidence="6 7">
    <name type="scientific">Actinomadura fibrosa</name>
    <dbReference type="NCBI Taxonomy" id="111802"/>
    <lineage>
        <taxon>Bacteria</taxon>
        <taxon>Bacillati</taxon>
        <taxon>Actinomycetota</taxon>
        <taxon>Actinomycetes</taxon>
        <taxon>Streptosporangiales</taxon>
        <taxon>Thermomonosporaceae</taxon>
        <taxon>Actinomadura</taxon>
    </lineage>
</organism>
<protein>
    <recommendedName>
        <fullName evidence="5">Fibronectin type-III domain-containing protein</fullName>
    </recommendedName>
</protein>
<evidence type="ECO:0000313" key="7">
    <source>
        <dbReference type="Proteomes" id="UP001597063"/>
    </source>
</evidence>
<dbReference type="InterPro" id="IPR003961">
    <property type="entry name" value="FN3_dom"/>
</dbReference>
<evidence type="ECO:0000259" key="5">
    <source>
        <dbReference type="SMART" id="SM00060"/>
    </source>
</evidence>
<evidence type="ECO:0000313" key="6">
    <source>
        <dbReference type="EMBL" id="MFD0684627.1"/>
    </source>
</evidence>
<gene>
    <name evidence="6" type="ORF">ACFQZM_08985</name>
</gene>
<keyword evidence="4" id="KW-0812">Transmembrane</keyword>
<feature type="domain" description="Fibronectin type-III" evidence="5">
    <location>
        <begin position="541"/>
        <end position="613"/>
    </location>
</feature>
<proteinExistence type="predicted"/>
<keyword evidence="7" id="KW-1185">Reference proteome</keyword>
<feature type="region of interest" description="Disordered" evidence="3">
    <location>
        <begin position="608"/>
        <end position="634"/>
    </location>
</feature>
<dbReference type="Gene3D" id="2.60.40.10">
    <property type="entry name" value="Immunoglobulins"/>
    <property type="match status" value="1"/>
</dbReference>
<keyword evidence="4" id="KW-0472">Membrane</keyword>
<dbReference type="SUPFAM" id="SSF49265">
    <property type="entry name" value="Fibronectin type III"/>
    <property type="match status" value="1"/>
</dbReference>
<dbReference type="InterPro" id="IPR036116">
    <property type="entry name" value="FN3_sf"/>
</dbReference>
<evidence type="ECO:0000256" key="4">
    <source>
        <dbReference type="SAM" id="Phobius"/>
    </source>
</evidence>
<evidence type="ECO:0000256" key="3">
    <source>
        <dbReference type="SAM" id="MobiDB-lite"/>
    </source>
</evidence>
<feature type="compositionally biased region" description="Pro residues" evidence="3">
    <location>
        <begin position="417"/>
        <end position="430"/>
    </location>
</feature>
<dbReference type="RefSeq" id="WP_131760829.1">
    <property type="nucleotide sequence ID" value="NZ_CAACUY010000132.1"/>
</dbReference>
<comment type="caution">
    <text evidence="6">The sequence shown here is derived from an EMBL/GenBank/DDBJ whole genome shotgun (WGS) entry which is preliminary data.</text>
</comment>
<dbReference type="CDD" id="cd00063">
    <property type="entry name" value="FN3"/>
    <property type="match status" value="1"/>
</dbReference>
<sequence>MSGKGTSARARGPRGVLRRDRVTGQIAIGLVGVLCVGALVYGVGTASARYKLADVGAWLSAGAKGLVVHANGLAGKVDGKTAVIPQMRGHHIKIVQDGATVLLIDEDTGVVSRIDPSQLKITQSRALGGSALQVVAGAGAAYTVDLAKGAVQQIDPLKLTPIGQAAALTAPLAKAGIDARGTLWVPTPQDGKVVPFQNGRQGTPVTVGRGGDHLALTIAAGAPVVTDGTAATALIVRPEGAQKINLPAPVAKAGDAVKVPEVADGSVVPILGTGGSLYLLDTGVGRVSSIALRMARHQLDAPHVLGPRVYLPDRTTGRLLVFNTDRNAWERPITATRPGGTIEVLVRDHMLWVNDPNGSTALAFDQSGAVRRIQKYDDKIPGGARRPIPAPNPGNGNGNRNNGGGRGPGGSTGANPQNPPNSPNRPAQPPPKKDPTAPDPPTPAASGDNGAVTVRFTPAAQPQGVYPVTRFVLLDQSDRPVTAASPSQFPGTSQGGTFTVRGLACDTTTHMYKVAAEYKGKDNRTAYSPSGEVGATACQAPMAAPVLDATAKNHTASLSWSQVPGYQVTYKVTGPNAPSGRLSGTSTDVGGLTNGAGQTYTYTVTASNGAGETTSAPKSVTLDPAKGSGSYNMHWDDDTNTLIRSEPSPTAGRVGSIPKGYHGAVTVHCQRSGPRYTDTFNSANRSSVIWNQITYNGVTGWISDLFVVTSGSGTDNFSPPLWECT</sequence>
<feature type="compositionally biased region" description="Gly residues" evidence="3">
    <location>
        <begin position="395"/>
        <end position="412"/>
    </location>
</feature>
<name>A0ABW2XF64_9ACTN</name>
<dbReference type="SUPFAM" id="SSF63829">
    <property type="entry name" value="Calcium-dependent phosphotriesterase"/>
    <property type="match status" value="1"/>
</dbReference>
<dbReference type="SMART" id="SM00060">
    <property type="entry name" value="FN3"/>
    <property type="match status" value="2"/>
</dbReference>
<keyword evidence="1" id="KW-0378">Hydrolase</keyword>
<dbReference type="Gene3D" id="2.30.30.40">
    <property type="entry name" value="SH3 Domains"/>
    <property type="match status" value="1"/>
</dbReference>
<reference evidence="7" key="1">
    <citation type="journal article" date="2019" name="Int. J. Syst. Evol. Microbiol.">
        <title>The Global Catalogue of Microorganisms (GCM) 10K type strain sequencing project: providing services to taxonomists for standard genome sequencing and annotation.</title>
        <authorList>
            <consortium name="The Broad Institute Genomics Platform"/>
            <consortium name="The Broad Institute Genome Sequencing Center for Infectious Disease"/>
            <person name="Wu L."/>
            <person name="Ma J."/>
        </authorList>
    </citation>
    <scope>NUCLEOTIDE SEQUENCE [LARGE SCALE GENOMIC DNA]</scope>
    <source>
        <strain evidence="7">JCM 9371</strain>
    </source>
</reference>
<dbReference type="Proteomes" id="UP001597063">
    <property type="component" value="Unassembled WGS sequence"/>
</dbReference>
<feature type="region of interest" description="Disordered" evidence="3">
    <location>
        <begin position="377"/>
        <end position="450"/>
    </location>
</feature>
<dbReference type="EMBL" id="JBHTGP010000004">
    <property type="protein sequence ID" value="MFD0684627.1"/>
    <property type="molecule type" value="Genomic_DNA"/>
</dbReference>
<evidence type="ECO:0000256" key="1">
    <source>
        <dbReference type="ARBA" id="ARBA00023295"/>
    </source>
</evidence>
<keyword evidence="4" id="KW-1133">Transmembrane helix</keyword>
<accession>A0ABW2XF64</accession>
<evidence type="ECO:0000256" key="2">
    <source>
        <dbReference type="ARBA" id="ARBA00023326"/>
    </source>
</evidence>
<keyword evidence="2" id="KW-0624">Polysaccharide degradation</keyword>